<keyword evidence="7 13" id="KW-0812">Transmembrane</keyword>
<dbReference type="InterPro" id="IPR001173">
    <property type="entry name" value="Glyco_trans_2-like"/>
</dbReference>
<dbReference type="PANTHER" id="PTHR10859">
    <property type="entry name" value="GLYCOSYL TRANSFERASE"/>
    <property type="match status" value="1"/>
</dbReference>
<sequence length="364" mass="39609">MAGFSPTGALLLPAAATSIGLAWLAISWLISPVLVARRRTRALHHTETTYIVPAVAEGDAGSTAPFDILQAAPAKLLSVVVPAYNEVDRLPDMLDVTLAYLEAEASRNPAFTYEVLVVDDGSTDTTSKVALDYSQRLGTDVLRVCTLRQNMGKGAAIREGMLRMRGRYALMADADAAADIEDLGRLLAATQQIQANGLGVGIGSRAHIEAESVATRAWYRTIMMRVFHWCVVLLCSKRIRDTQCGFKLFTRQAAHVLFTTLHLERWAFDIELVYLCERFGIPMVEVAVTWHEVPGSKLITSKLDIITTSLTMLRDMLCVRVCYTAGIWKICPTVMAAAAAAVAPAEVPDTAPQQTKLASASKQD</sequence>
<keyword evidence="10 13" id="KW-1133">Transmembrane helix</keyword>
<evidence type="ECO:0000313" key="15">
    <source>
        <dbReference type="EMBL" id="KAG5190156.1"/>
    </source>
</evidence>
<dbReference type="EMBL" id="JAFCMP010000038">
    <property type="protein sequence ID" value="KAG5190156.1"/>
    <property type="molecule type" value="Genomic_DNA"/>
</dbReference>
<gene>
    <name evidence="15" type="ORF">JKP88DRAFT_205624</name>
</gene>
<evidence type="ECO:0000256" key="1">
    <source>
        <dbReference type="ARBA" id="ARBA00004389"/>
    </source>
</evidence>
<dbReference type="Proteomes" id="UP000664859">
    <property type="component" value="Unassembled WGS sequence"/>
</dbReference>
<dbReference type="GO" id="GO:0004581">
    <property type="term" value="F:dolichyl-phosphate beta-glucosyltransferase activity"/>
    <property type="evidence" value="ECO:0007669"/>
    <property type="project" value="UniProtKB-EC"/>
</dbReference>
<evidence type="ECO:0000256" key="13">
    <source>
        <dbReference type="SAM" id="Phobius"/>
    </source>
</evidence>
<dbReference type="Gene3D" id="3.90.550.10">
    <property type="entry name" value="Spore Coat Polysaccharide Biosynthesis Protein SpsA, Chain A"/>
    <property type="match status" value="1"/>
</dbReference>
<feature type="transmembrane region" description="Helical" evidence="13">
    <location>
        <begin position="12"/>
        <end position="35"/>
    </location>
</feature>
<protein>
    <recommendedName>
        <fullName evidence="4">dolichyl-phosphate beta-glucosyltransferase</fullName>
        <ecNumber evidence="4">2.4.1.117</ecNumber>
    </recommendedName>
</protein>
<dbReference type="EC" id="2.4.1.117" evidence="4"/>
<evidence type="ECO:0000256" key="5">
    <source>
        <dbReference type="ARBA" id="ARBA00022676"/>
    </source>
</evidence>
<keyword evidence="9" id="KW-0735">Signal-anchor</keyword>
<evidence type="ECO:0000256" key="8">
    <source>
        <dbReference type="ARBA" id="ARBA00022824"/>
    </source>
</evidence>
<accession>A0A835ZBS6</accession>
<feature type="domain" description="Glycosyltransferase 2-like" evidence="14">
    <location>
        <begin position="78"/>
        <end position="203"/>
    </location>
</feature>
<evidence type="ECO:0000256" key="4">
    <source>
        <dbReference type="ARBA" id="ARBA00012583"/>
    </source>
</evidence>
<proteinExistence type="inferred from homology"/>
<evidence type="ECO:0000256" key="12">
    <source>
        <dbReference type="ARBA" id="ARBA00045097"/>
    </source>
</evidence>
<evidence type="ECO:0000313" key="16">
    <source>
        <dbReference type="Proteomes" id="UP000664859"/>
    </source>
</evidence>
<organism evidence="15 16">
    <name type="scientific">Tribonema minus</name>
    <dbReference type="NCBI Taxonomy" id="303371"/>
    <lineage>
        <taxon>Eukaryota</taxon>
        <taxon>Sar</taxon>
        <taxon>Stramenopiles</taxon>
        <taxon>Ochrophyta</taxon>
        <taxon>PX clade</taxon>
        <taxon>Xanthophyceae</taxon>
        <taxon>Tribonematales</taxon>
        <taxon>Tribonemataceae</taxon>
        <taxon>Tribonema</taxon>
    </lineage>
</organism>
<comment type="caution">
    <text evidence="15">The sequence shown here is derived from an EMBL/GenBank/DDBJ whole genome shotgun (WGS) entry which is preliminary data.</text>
</comment>
<evidence type="ECO:0000256" key="11">
    <source>
        <dbReference type="ARBA" id="ARBA00023136"/>
    </source>
</evidence>
<evidence type="ECO:0000256" key="2">
    <source>
        <dbReference type="ARBA" id="ARBA00004922"/>
    </source>
</evidence>
<comment type="catalytic activity">
    <reaction evidence="12">
        <text>a di-trans,poly-cis-dolichyl phosphate + UDP-alpha-D-glucose = a di-trans,poly-cis-dolichyl beta-D-glucosyl phosphate + UDP</text>
        <dbReference type="Rhea" id="RHEA:15401"/>
        <dbReference type="Rhea" id="RHEA-COMP:19498"/>
        <dbReference type="Rhea" id="RHEA-COMP:19502"/>
        <dbReference type="ChEBI" id="CHEBI:57525"/>
        <dbReference type="ChEBI" id="CHEBI:57683"/>
        <dbReference type="ChEBI" id="CHEBI:58223"/>
        <dbReference type="ChEBI" id="CHEBI:58885"/>
        <dbReference type="EC" id="2.4.1.117"/>
    </reaction>
    <physiologicalReaction direction="left-to-right" evidence="12">
        <dbReference type="Rhea" id="RHEA:15402"/>
    </physiologicalReaction>
</comment>
<comment type="pathway">
    <text evidence="2">Protein modification; protein glycosylation.</text>
</comment>
<keyword evidence="11 13" id="KW-0472">Membrane</keyword>
<dbReference type="AlphaFoldDB" id="A0A835ZBS6"/>
<keyword evidence="8" id="KW-0256">Endoplasmic reticulum</keyword>
<dbReference type="Pfam" id="PF00535">
    <property type="entry name" value="Glycos_transf_2"/>
    <property type="match status" value="1"/>
</dbReference>
<keyword evidence="6 15" id="KW-0808">Transferase</keyword>
<dbReference type="GO" id="GO:0005789">
    <property type="term" value="C:endoplasmic reticulum membrane"/>
    <property type="evidence" value="ECO:0007669"/>
    <property type="project" value="UniProtKB-SubCell"/>
</dbReference>
<evidence type="ECO:0000256" key="9">
    <source>
        <dbReference type="ARBA" id="ARBA00022968"/>
    </source>
</evidence>
<reference evidence="15" key="1">
    <citation type="submission" date="2021-02" db="EMBL/GenBank/DDBJ databases">
        <title>First Annotated Genome of the Yellow-green Alga Tribonema minus.</title>
        <authorList>
            <person name="Mahan K.M."/>
        </authorList>
    </citation>
    <scope>NUCLEOTIDE SEQUENCE</scope>
    <source>
        <strain evidence="15">UTEX B ZZ1240</strain>
    </source>
</reference>
<evidence type="ECO:0000259" key="14">
    <source>
        <dbReference type="Pfam" id="PF00535"/>
    </source>
</evidence>
<dbReference type="InterPro" id="IPR035518">
    <property type="entry name" value="DPG_synthase"/>
</dbReference>
<dbReference type="SUPFAM" id="SSF53448">
    <property type="entry name" value="Nucleotide-diphospho-sugar transferases"/>
    <property type="match status" value="1"/>
</dbReference>
<keyword evidence="16" id="KW-1185">Reference proteome</keyword>
<comment type="subcellular location">
    <subcellularLocation>
        <location evidence="1">Endoplasmic reticulum membrane</location>
        <topology evidence="1">Single-pass membrane protein</topology>
    </subcellularLocation>
</comment>
<name>A0A835ZBS6_9STRA</name>
<dbReference type="GO" id="GO:0006487">
    <property type="term" value="P:protein N-linked glycosylation"/>
    <property type="evidence" value="ECO:0007669"/>
    <property type="project" value="TreeGrafter"/>
</dbReference>
<dbReference type="CDD" id="cd04188">
    <property type="entry name" value="DPG_synthase"/>
    <property type="match status" value="1"/>
</dbReference>
<evidence type="ECO:0000256" key="3">
    <source>
        <dbReference type="ARBA" id="ARBA00006739"/>
    </source>
</evidence>
<evidence type="ECO:0000256" key="7">
    <source>
        <dbReference type="ARBA" id="ARBA00022692"/>
    </source>
</evidence>
<comment type="similarity">
    <text evidence="3">Belongs to the glycosyltransferase 2 family.</text>
</comment>
<evidence type="ECO:0000256" key="10">
    <source>
        <dbReference type="ARBA" id="ARBA00022989"/>
    </source>
</evidence>
<dbReference type="PANTHER" id="PTHR10859:SF91">
    <property type="entry name" value="DOLICHYL-PHOSPHATE BETA-GLUCOSYLTRANSFERASE"/>
    <property type="match status" value="1"/>
</dbReference>
<evidence type="ECO:0000256" key="6">
    <source>
        <dbReference type="ARBA" id="ARBA00022679"/>
    </source>
</evidence>
<dbReference type="OrthoDB" id="3784at2759"/>
<dbReference type="InterPro" id="IPR029044">
    <property type="entry name" value="Nucleotide-diphossugar_trans"/>
</dbReference>
<keyword evidence="5" id="KW-0328">Glycosyltransferase</keyword>